<evidence type="ECO:0000256" key="8">
    <source>
        <dbReference type="ARBA" id="ARBA00023012"/>
    </source>
</evidence>
<gene>
    <name evidence="12" type="ORF">HNR05_000665</name>
</gene>
<evidence type="ECO:0000256" key="7">
    <source>
        <dbReference type="ARBA" id="ARBA00022840"/>
    </source>
</evidence>
<evidence type="ECO:0000256" key="4">
    <source>
        <dbReference type="ARBA" id="ARBA00022679"/>
    </source>
</evidence>
<evidence type="ECO:0000259" key="11">
    <source>
        <dbReference type="Pfam" id="PF23539"/>
    </source>
</evidence>
<sequence length="620" mass="65230">MSETMAAEEPFVQRFRWAFEPIAAVAFLFLWSFVALWTGERGAFSAIILLAAALGISRILPGGALAAGVFSLMLIAGQLVPGLGNPAWALCLVGLFVFFGSSAYGSRAARGVGLTGAFVVSAIVGFGLLASGGIFGSAGLLGSTGVLGTMIVLGIHAVGLQMIGALLVGAWLTGLLVKIHAERRAQPGERPLSGFEGWLMRRDETASRGESLLPVGPSRWVRQLTMRQFAADALIAVLFVLLGFVSSSNSSVGETVVVLGFGAALSVRRLSPSAALMIAWATALLQMGFGLDTLTANVVILAVLYATAAYGGRILKWVGLASVGVGALVASAYLVLVNSGEFPSVGLAELAFAGVAPGVLGRIASQIALYFIACLAVLGLSWTLGLLVRTWHNARQSRRQEARAVDDQRAAERTVVVEQERNRIARDMHDVVAHSLAVVIAQSDGARYARATDPAAVDSALSTISLTAREALADVRILLTQLRQEQSSGPQPVLADLGRLIEQMRGTGLSVVWRNSGTPFALGSGAQLAVYRIIQEALTNALRHGDPDHRVRLELSWEPTELVVTVENAVRDTAMDHGAVGHGVPGMRERAVLAGGTLTTESVNRRFLVTATLPAGRPHA</sequence>
<dbReference type="AlphaFoldDB" id="A0A7Z0J5G6"/>
<dbReference type="RefSeq" id="WP_246318341.1">
    <property type="nucleotide sequence ID" value="NZ_JACCFM010000001.1"/>
</dbReference>
<dbReference type="SUPFAM" id="SSF55874">
    <property type="entry name" value="ATPase domain of HSP90 chaperone/DNA topoisomerase II/histidine kinase"/>
    <property type="match status" value="1"/>
</dbReference>
<keyword evidence="4" id="KW-0808">Transferase</keyword>
<proteinExistence type="predicted"/>
<reference evidence="12 13" key="1">
    <citation type="submission" date="2020-07" db="EMBL/GenBank/DDBJ databases">
        <title>Sequencing the genomes of 1000 actinobacteria strains.</title>
        <authorList>
            <person name="Klenk H.-P."/>
        </authorList>
    </citation>
    <scope>NUCLEOTIDE SEQUENCE [LARGE SCALE GENOMIC DNA]</scope>
    <source>
        <strain evidence="12 13">LI1</strain>
    </source>
</reference>
<dbReference type="Gene3D" id="1.20.5.1930">
    <property type="match status" value="1"/>
</dbReference>
<feature type="transmembrane region" description="Helical" evidence="9">
    <location>
        <begin position="317"/>
        <end position="336"/>
    </location>
</feature>
<keyword evidence="8" id="KW-0902">Two-component regulatory system</keyword>
<name>A0A7Z0J5G6_9MICO</name>
<keyword evidence="9" id="KW-0472">Membrane</keyword>
<feature type="domain" description="DUF7134" evidence="11">
    <location>
        <begin position="224"/>
        <end position="336"/>
    </location>
</feature>
<protein>
    <recommendedName>
        <fullName evidence="2">histidine kinase</fullName>
        <ecNumber evidence="2">2.7.13.3</ecNumber>
    </recommendedName>
</protein>
<evidence type="ECO:0000256" key="5">
    <source>
        <dbReference type="ARBA" id="ARBA00022741"/>
    </source>
</evidence>
<evidence type="ECO:0000313" key="13">
    <source>
        <dbReference type="Proteomes" id="UP000537260"/>
    </source>
</evidence>
<dbReference type="Pfam" id="PF07730">
    <property type="entry name" value="HisKA_3"/>
    <property type="match status" value="1"/>
</dbReference>
<feature type="transmembrane region" description="Helical" evidence="9">
    <location>
        <begin position="229"/>
        <end position="247"/>
    </location>
</feature>
<feature type="transmembrane region" description="Helical" evidence="9">
    <location>
        <begin position="367"/>
        <end position="388"/>
    </location>
</feature>
<feature type="transmembrane region" description="Helical" evidence="9">
    <location>
        <begin position="87"/>
        <end position="105"/>
    </location>
</feature>
<keyword evidence="13" id="KW-1185">Reference proteome</keyword>
<keyword evidence="9" id="KW-1133">Transmembrane helix</keyword>
<evidence type="ECO:0000313" key="12">
    <source>
        <dbReference type="EMBL" id="NYJ18874.1"/>
    </source>
</evidence>
<evidence type="ECO:0000256" key="9">
    <source>
        <dbReference type="SAM" id="Phobius"/>
    </source>
</evidence>
<dbReference type="EC" id="2.7.13.3" evidence="2"/>
<evidence type="ECO:0000256" key="3">
    <source>
        <dbReference type="ARBA" id="ARBA00022553"/>
    </source>
</evidence>
<evidence type="ECO:0000259" key="10">
    <source>
        <dbReference type="Pfam" id="PF07730"/>
    </source>
</evidence>
<dbReference type="Gene3D" id="3.30.565.10">
    <property type="entry name" value="Histidine kinase-like ATPase, C-terminal domain"/>
    <property type="match status" value="1"/>
</dbReference>
<evidence type="ECO:0000256" key="1">
    <source>
        <dbReference type="ARBA" id="ARBA00000085"/>
    </source>
</evidence>
<dbReference type="Proteomes" id="UP000537260">
    <property type="component" value="Unassembled WGS sequence"/>
</dbReference>
<feature type="transmembrane region" description="Helical" evidence="9">
    <location>
        <begin position="15"/>
        <end position="37"/>
    </location>
</feature>
<dbReference type="GO" id="GO:0016020">
    <property type="term" value="C:membrane"/>
    <property type="evidence" value="ECO:0007669"/>
    <property type="project" value="InterPro"/>
</dbReference>
<keyword evidence="9" id="KW-0812">Transmembrane</keyword>
<comment type="catalytic activity">
    <reaction evidence="1">
        <text>ATP + protein L-histidine = ADP + protein N-phospho-L-histidine.</text>
        <dbReference type="EC" id="2.7.13.3"/>
    </reaction>
</comment>
<keyword evidence="6 12" id="KW-0418">Kinase</keyword>
<feature type="transmembrane region" description="Helical" evidence="9">
    <location>
        <begin position="117"/>
        <end position="141"/>
    </location>
</feature>
<keyword evidence="3" id="KW-0597">Phosphoprotein</keyword>
<keyword evidence="7" id="KW-0067">ATP-binding</keyword>
<feature type="transmembrane region" description="Helical" evidence="9">
    <location>
        <begin position="153"/>
        <end position="177"/>
    </location>
</feature>
<evidence type="ECO:0000256" key="6">
    <source>
        <dbReference type="ARBA" id="ARBA00022777"/>
    </source>
</evidence>
<dbReference type="InterPro" id="IPR036890">
    <property type="entry name" value="HATPase_C_sf"/>
</dbReference>
<dbReference type="GO" id="GO:0005524">
    <property type="term" value="F:ATP binding"/>
    <property type="evidence" value="ECO:0007669"/>
    <property type="project" value="UniProtKB-KW"/>
</dbReference>
<dbReference type="InterPro" id="IPR011712">
    <property type="entry name" value="Sig_transdc_His_kin_sub3_dim/P"/>
</dbReference>
<evidence type="ECO:0000256" key="2">
    <source>
        <dbReference type="ARBA" id="ARBA00012438"/>
    </source>
</evidence>
<organism evidence="12 13">
    <name type="scientific">Glaciibacter psychrotolerans</name>
    <dbReference type="NCBI Taxonomy" id="670054"/>
    <lineage>
        <taxon>Bacteria</taxon>
        <taxon>Bacillati</taxon>
        <taxon>Actinomycetota</taxon>
        <taxon>Actinomycetes</taxon>
        <taxon>Micrococcales</taxon>
        <taxon>Microbacteriaceae</taxon>
        <taxon>Glaciibacter</taxon>
    </lineage>
</organism>
<dbReference type="PANTHER" id="PTHR24421">
    <property type="entry name" value="NITRATE/NITRITE SENSOR PROTEIN NARX-RELATED"/>
    <property type="match status" value="1"/>
</dbReference>
<dbReference type="InterPro" id="IPR050482">
    <property type="entry name" value="Sensor_HK_TwoCompSys"/>
</dbReference>
<dbReference type="GO" id="GO:0046983">
    <property type="term" value="F:protein dimerization activity"/>
    <property type="evidence" value="ECO:0007669"/>
    <property type="project" value="InterPro"/>
</dbReference>
<accession>A0A7Z0J5G6</accession>
<comment type="caution">
    <text evidence="12">The sequence shown here is derived from an EMBL/GenBank/DDBJ whole genome shotgun (WGS) entry which is preliminary data.</text>
</comment>
<feature type="domain" description="Signal transduction histidine kinase subgroup 3 dimerisation and phosphoacceptor" evidence="10">
    <location>
        <begin position="420"/>
        <end position="486"/>
    </location>
</feature>
<feature type="transmembrane region" description="Helical" evidence="9">
    <location>
        <begin position="49"/>
        <end position="75"/>
    </location>
</feature>
<dbReference type="Pfam" id="PF23539">
    <property type="entry name" value="DUF7134"/>
    <property type="match status" value="1"/>
</dbReference>
<dbReference type="GO" id="GO:0000155">
    <property type="term" value="F:phosphorelay sensor kinase activity"/>
    <property type="evidence" value="ECO:0007669"/>
    <property type="project" value="InterPro"/>
</dbReference>
<keyword evidence="5" id="KW-0547">Nucleotide-binding</keyword>
<dbReference type="PANTHER" id="PTHR24421:SF10">
    <property type="entry name" value="NITRATE_NITRITE SENSOR PROTEIN NARQ"/>
    <property type="match status" value="1"/>
</dbReference>
<dbReference type="EMBL" id="JACCFM010000001">
    <property type="protein sequence ID" value="NYJ18874.1"/>
    <property type="molecule type" value="Genomic_DNA"/>
</dbReference>
<feature type="transmembrane region" description="Helical" evidence="9">
    <location>
        <begin position="278"/>
        <end position="305"/>
    </location>
</feature>
<dbReference type="InterPro" id="IPR055558">
    <property type="entry name" value="DUF7134"/>
</dbReference>
<dbReference type="CDD" id="cd16917">
    <property type="entry name" value="HATPase_UhpB-NarQ-NarX-like"/>
    <property type="match status" value="1"/>
</dbReference>